<reference evidence="3" key="1">
    <citation type="submission" date="2015-02" db="EMBL/GenBank/DDBJ databases">
        <title>Genome sequencing for Strongylocentrotus purpuratus.</title>
        <authorList>
            <person name="Murali S."/>
            <person name="Liu Y."/>
            <person name="Vee V."/>
            <person name="English A."/>
            <person name="Wang M."/>
            <person name="Skinner E."/>
            <person name="Han Y."/>
            <person name="Muzny D.M."/>
            <person name="Worley K.C."/>
            <person name="Gibbs R.A."/>
        </authorList>
    </citation>
    <scope>NUCLEOTIDE SEQUENCE</scope>
</reference>
<protein>
    <submittedName>
        <fullName evidence="2">Uncharacterized protein</fullName>
    </submittedName>
</protein>
<evidence type="ECO:0000313" key="3">
    <source>
        <dbReference type="Proteomes" id="UP000007110"/>
    </source>
</evidence>
<dbReference type="Proteomes" id="UP000007110">
    <property type="component" value="Unassembled WGS sequence"/>
</dbReference>
<proteinExistence type="predicted"/>
<dbReference type="EnsemblMetazoa" id="XM_003724830">
    <property type="protein sequence ID" value="XP_003724878"/>
    <property type="gene ID" value="LOC100888573"/>
</dbReference>
<accession>A0A7M7LP51</accession>
<reference evidence="2" key="2">
    <citation type="submission" date="2021-01" db="UniProtKB">
        <authorList>
            <consortium name="EnsemblMetazoa"/>
        </authorList>
    </citation>
    <scope>IDENTIFICATION</scope>
</reference>
<organism evidence="2 3">
    <name type="scientific">Strongylocentrotus purpuratus</name>
    <name type="common">Purple sea urchin</name>
    <dbReference type="NCBI Taxonomy" id="7668"/>
    <lineage>
        <taxon>Eukaryota</taxon>
        <taxon>Metazoa</taxon>
        <taxon>Echinodermata</taxon>
        <taxon>Eleutherozoa</taxon>
        <taxon>Echinozoa</taxon>
        <taxon>Echinoidea</taxon>
        <taxon>Euechinoidea</taxon>
        <taxon>Echinacea</taxon>
        <taxon>Camarodonta</taxon>
        <taxon>Echinidea</taxon>
        <taxon>Strongylocentrotidae</taxon>
        <taxon>Strongylocentrotus</taxon>
    </lineage>
</organism>
<dbReference type="AlphaFoldDB" id="A0A7M7LP51"/>
<evidence type="ECO:0000313" key="2">
    <source>
        <dbReference type="EnsemblMetazoa" id="XP_003724878"/>
    </source>
</evidence>
<feature type="chain" id="PRO_5029690862" evidence="1">
    <location>
        <begin position="20"/>
        <end position="219"/>
    </location>
</feature>
<keyword evidence="1" id="KW-0732">Signal</keyword>
<sequence length="219" mass="23555">MAPIILAMILLGIAAKVNARPYNQDNEIGSVDNNFEIEYRLAAVMHALVDTCANRAENSAPDVEQLFDVVCLVLNGEGSGEGPVELGTGEGFRELGSGEFPEEQSPRWIYNFDPIVKTVTSDRIFQQTLSMIVEGACQAAVGSGYVASDIESFCRNNRRSSDASVGDEIGSGDGFSSSVDVDNDAVNKNDLGGFSISWDSGNNDWLDDDPFFFANLGGY</sequence>
<dbReference type="GeneID" id="100888573"/>
<dbReference type="InParanoid" id="A0A7M7LP51"/>
<dbReference type="RefSeq" id="XP_003724878.2">
    <property type="nucleotide sequence ID" value="XM_003724830.3"/>
</dbReference>
<name>A0A7M7LP51_STRPU</name>
<evidence type="ECO:0000256" key="1">
    <source>
        <dbReference type="SAM" id="SignalP"/>
    </source>
</evidence>
<dbReference type="KEGG" id="spu:100888573"/>
<keyword evidence="3" id="KW-1185">Reference proteome</keyword>
<feature type="signal peptide" evidence="1">
    <location>
        <begin position="1"/>
        <end position="19"/>
    </location>
</feature>